<comment type="subcellular location">
    <subcellularLocation>
        <location evidence="3">Cytoplasm</location>
    </subcellularLocation>
    <subcellularLocation>
        <location evidence="2">Endoplasmic reticulum membrane</location>
        <topology evidence="2">Peripheral membrane protein</topology>
    </subcellularLocation>
    <subcellularLocation>
        <location evidence="12">Golgi apparatus</location>
        <location evidence="12">cis-Golgi network membrane</location>
        <topology evidence="12">Peripheral membrane protein</topology>
    </subcellularLocation>
    <subcellularLocation>
        <location evidence="1">Nucleus</location>
    </subcellularLocation>
</comment>
<evidence type="ECO:0000256" key="16">
    <source>
        <dbReference type="ARBA" id="ARBA00081132"/>
    </source>
</evidence>
<dbReference type="Gene3D" id="2.40.370.10">
    <property type="entry name" value="AttH-like domain"/>
    <property type="match status" value="1"/>
</dbReference>
<dbReference type="EMBL" id="LCWF01000022">
    <property type="protein sequence ID" value="KKY27706.1"/>
    <property type="molecule type" value="Genomic_DNA"/>
</dbReference>
<evidence type="ECO:0000259" key="18">
    <source>
        <dbReference type="Pfam" id="PF17187"/>
    </source>
</evidence>
<evidence type="ECO:0000256" key="3">
    <source>
        <dbReference type="ARBA" id="ARBA00004496"/>
    </source>
</evidence>
<evidence type="ECO:0000313" key="19">
    <source>
        <dbReference type="EMBL" id="KKY27706.1"/>
    </source>
</evidence>
<dbReference type="SUPFAM" id="SSF159245">
    <property type="entry name" value="AttH-like"/>
    <property type="match status" value="1"/>
</dbReference>
<evidence type="ECO:0000259" key="17">
    <source>
        <dbReference type="Pfam" id="PF08622"/>
    </source>
</evidence>
<evidence type="ECO:0000256" key="6">
    <source>
        <dbReference type="ARBA" id="ARBA00022490"/>
    </source>
</evidence>
<keyword evidence="6" id="KW-0963">Cytoplasm</keyword>
<dbReference type="GO" id="GO:0006869">
    <property type="term" value="P:lipid transport"/>
    <property type="evidence" value="ECO:0007669"/>
    <property type="project" value="UniProtKB-KW"/>
</dbReference>
<evidence type="ECO:0000256" key="9">
    <source>
        <dbReference type="ARBA" id="ARBA00023055"/>
    </source>
</evidence>
<keyword evidence="5" id="KW-0813">Transport</keyword>
<comment type="similarity">
    <text evidence="4">Belongs to the SVF1 family.</text>
</comment>
<dbReference type="InterPro" id="IPR051385">
    <property type="entry name" value="Ceramide-binding_SVF1"/>
</dbReference>
<sequence length="382" mass="42164">MNWFKQTLANVAGTQEPEYGPSAIQSVSKQAETTAYTELTKDDLKWKAMESTNVETQTFYMMTDEGKVAMAQIIYSNVGGLRVTVQFNLEIFHHTGTSSTNHLWCSDPLENYGFDEEMVSFYADGVAITLNEAGDEYSIKSARNESSLVDLTFKRNAPGFQVGENGTTYFGTDPANPWGEMRHRFWPRCAVTGTIKTPEKTYDMKGKGLFIHALQGMKPHHLAAKWNFVNIQTATYSALIMEYTTPLSYGNTTVNVGGITTDQEIIFAGATNKVTHTASKEDEESFWPVPTDIEFKWNGKTKGGKDISAVVSGSLSDRLDRVDVMAHVPGLLKSLVGGVVGTRPYIYQFSPQPPLSLSITLPDSTTPVTEEGVMFSEATFIS</sequence>
<keyword evidence="9" id="KW-0445">Lipid transport</keyword>
<organism evidence="19 20">
    <name type="scientific">Phaeomoniella chlamydospora</name>
    <name type="common">Phaeoacremonium chlamydosporum</name>
    <dbReference type="NCBI Taxonomy" id="158046"/>
    <lineage>
        <taxon>Eukaryota</taxon>
        <taxon>Fungi</taxon>
        <taxon>Dikarya</taxon>
        <taxon>Ascomycota</taxon>
        <taxon>Pezizomycotina</taxon>
        <taxon>Eurotiomycetes</taxon>
        <taxon>Chaetothyriomycetidae</taxon>
        <taxon>Phaeomoniellales</taxon>
        <taxon>Phaeomoniellaceae</taxon>
        <taxon>Phaeomoniella</taxon>
    </lineage>
</organism>
<proteinExistence type="inferred from homology"/>
<evidence type="ECO:0000256" key="8">
    <source>
        <dbReference type="ARBA" id="ARBA00023034"/>
    </source>
</evidence>
<keyword evidence="8" id="KW-0333">Golgi apparatus</keyword>
<gene>
    <name evidence="19" type="ORF">UCRPC4_g00940</name>
</gene>
<dbReference type="PANTHER" id="PTHR47107:SF1">
    <property type="entry name" value="CERAMIDE-BINDING PROTEIN SVF1-RELATED"/>
    <property type="match status" value="1"/>
</dbReference>
<dbReference type="Proteomes" id="UP000053317">
    <property type="component" value="Unassembled WGS sequence"/>
</dbReference>
<dbReference type="GO" id="GO:0005634">
    <property type="term" value="C:nucleus"/>
    <property type="evidence" value="ECO:0007669"/>
    <property type="project" value="UniProtKB-SubCell"/>
</dbReference>
<dbReference type="FunFam" id="2.40.370.10:FF:000001">
    <property type="entry name" value="Survival factor 1"/>
    <property type="match status" value="1"/>
</dbReference>
<accession>A0A0G2F080</accession>
<dbReference type="PANTHER" id="PTHR47107">
    <property type="entry name" value="SVF1-LIKE PROTEIN YDR222W-RELATED"/>
    <property type="match status" value="1"/>
</dbReference>
<dbReference type="Pfam" id="PF08622">
    <property type="entry name" value="Svf1"/>
    <property type="match status" value="1"/>
</dbReference>
<protein>
    <recommendedName>
        <fullName evidence="15">Ceramide-binding protein SVF1</fullName>
    </recommendedName>
    <alternativeName>
        <fullName evidence="14">Ceramide-binding protein svf1</fullName>
    </alternativeName>
    <alternativeName>
        <fullName evidence="16">Survival factor 1</fullName>
    </alternativeName>
</protein>
<evidence type="ECO:0000256" key="10">
    <source>
        <dbReference type="ARBA" id="ARBA00023136"/>
    </source>
</evidence>
<evidence type="ECO:0000256" key="15">
    <source>
        <dbReference type="ARBA" id="ARBA00073016"/>
    </source>
</evidence>
<name>A0A0G2F080_PHACM</name>
<keyword evidence="7" id="KW-0256">Endoplasmic reticulum</keyword>
<reference evidence="19 20" key="1">
    <citation type="submission" date="2015-05" db="EMBL/GenBank/DDBJ databases">
        <title>Distinctive expansion of gene families associated with plant cell wall degradation and secondary metabolism in the genomes of grapevine trunk pathogens.</title>
        <authorList>
            <person name="Lawrence D.P."/>
            <person name="Travadon R."/>
            <person name="Rolshausen P.E."/>
            <person name="Baumgartner K."/>
        </authorList>
    </citation>
    <scope>NUCLEOTIDE SEQUENCE [LARGE SCALE GENOMIC DNA]</scope>
    <source>
        <strain evidence="19">UCRPC4</strain>
    </source>
</reference>
<evidence type="ECO:0000313" key="20">
    <source>
        <dbReference type="Proteomes" id="UP000053317"/>
    </source>
</evidence>
<dbReference type="InterPro" id="IPR023374">
    <property type="entry name" value="AttH-like_dom_sf"/>
</dbReference>
<evidence type="ECO:0000256" key="12">
    <source>
        <dbReference type="ARBA" id="ARBA00046302"/>
    </source>
</evidence>
<keyword evidence="20" id="KW-1185">Reference proteome</keyword>
<evidence type="ECO:0000256" key="5">
    <source>
        <dbReference type="ARBA" id="ARBA00022448"/>
    </source>
</evidence>
<dbReference type="GO" id="GO:0006979">
    <property type="term" value="P:response to oxidative stress"/>
    <property type="evidence" value="ECO:0007669"/>
    <property type="project" value="InterPro"/>
</dbReference>
<evidence type="ECO:0000256" key="14">
    <source>
        <dbReference type="ARBA" id="ARBA00069547"/>
    </source>
</evidence>
<dbReference type="InterPro" id="IPR013931">
    <property type="entry name" value="Svf1-like_N"/>
</dbReference>
<dbReference type="OrthoDB" id="2590239at2759"/>
<dbReference type="GO" id="GO:0005789">
    <property type="term" value="C:endoplasmic reticulum membrane"/>
    <property type="evidence" value="ECO:0007669"/>
    <property type="project" value="UniProtKB-SubCell"/>
</dbReference>
<reference evidence="19 20" key="2">
    <citation type="submission" date="2015-05" db="EMBL/GenBank/DDBJ databases">
        <authorList>
            <person name="Morales-Cruz A."/>
            <person name="Amrine K.C."/>
            <person name="Cantu D."/>
        </authorList>
    </citation>
    <scope>NUCLEOTIDE SEQUENCE [LARGE SCALE GENOMIC DNA]</scope>
    <source>
        <strain evidence="19">UCRPC4</strain>
    </source>
</reference>
<dbReference type="GO" id="GO:0005794">
    <property type="term" value="C:Golgi apparatus"/>
    <property type="evidence" value="ECO:0007669"/>
    <property type="project" value="UniProtKB-SubCell"/>
</dbReference>
<comment type="caution">
    <text evidence="19">The sequence shown here is derived from an EMBL/GenBank/DDBJ whole genome shotgun (WGS) entry which is preliminary data.</text>
</comment>
<comment type="function">
    <text evidence="13">Ceramide-binding protein that may transfer ceramides from the endoplasmic reticulum membrane to the cis-Golgi network membrane, and is thereby required for the biosynthesis of complex sphingolipids.</text>
</comment>
<evidence type="ECO:0000256" key="4">
    <source>
        <dbReference type="ARBA" id="ARBA00009069"/>
    </source>
</evidence>
<dbReference type="InterPro" id="IPR033394">
    <property type="entry name" value="Svf1-like_C"/>
</dbReference>
<keyword evidence="11" id="KW-0539">Nucleus</keyword>
<dbReference type="AlphaFoldDB" id="A0A0G2F080"/>
<evidence type="ECO:0000256" key="11">
    <source>
        <dbReference type="ARBA" id="ARBA00023242"/>
    </source>
</evidence>
<dbReference type="Pfam" id="PF17187">
    <property type="entry name" value="Svf1_C"/>
    <property type="match status" value="1"/>
</dbReference>
<feature type="domain" description="Svf1-like C-terminal" evidence="18">
    <location>
        <begin position="217"/>
        <end position="382"/>
    </location>
</feature>
<evidence type="ECO:0000256" key="1">
    <source>
        <dbReference type="ARBA" id="ARBA00004123"/>
    </source>
</evidence>
<keyword evidence="10" id="KW-0472">Membrane</keyword>
<evidence type="ECO:0000256" key="7">
    <source>
        <dbReference type="ARBA" id="ARBA00022824"/>
    </source>
</evidence>
<evidence type="ECO:0000256" key="13">
    <source>
        <dbReference type="ARBA" id="ARBA00058755"/>
    </source>
</evidence>
<evidence type="ECO:0000256" key="2">
    <source>
        <dbReference type="ARBA" id="ARBA00004406"/>
    </source>
</evidence>
<feature type="domain" description="Svf1-like N-terminal" evidence="17">
    <location>
        <begin position="54"/>
        <end position="215"/>
    </location>
</feature>